<feature type="compositionally biased region" description="Polar residues" evidence="1">
    <location>
        <begin position="1"/>
        <end position="12"/>
    </location>
</feature>
<dbReference type="GeneID" id="7448230"/>
<dbReference type="EMBL" id="CM000653">
    <property type="protein sequence ID" value="EED87869.1"/>
    <property type="molecule type" value="Genomic_DNA"/>
</dbReference>
<feature type="compositionally biased region" description="Low complexity" evidence="1">
    <location>
        <begin position="373"/>
        <end position="386"/>
    </location>
</feature>
<feature type="compositionally biased region" description="Polar residues" evidence="1">
    <location>
        <begin position="469"/>
        <end position="478"/>
    </location>
</feature>
<feature type="compositionally biased region" description="Low complexity" evidence="1">
    <location>
        <begin position="123"/>
        <end position="134"/>
    </location>
</feature>
<feature type="region of interest" description="Disordered" evidence="1">
    <location>
        <begin position="794"/>
        <end position="815"/>
    </location>
</feature>
<sequence length="815" mass="89061">MASLQSKLASGHNSNNSSNNGQEANSKRLLNSELARKMRALASPSPNSSSNNNSSHDDNNNNDDGEGDNICLLNGFSRASDGNATDGGGANANEDETQTSLDALLAPLSSVFACQSPTSIDAPSPLTTASTTPAIPAPHPPSSMNYQVVAQRRESASSGGSRRQHYPLLNSLLGSAAKMKHSQPKQKGKSSSGGDANEEGRQQKTPIEKTTALPTSFSSPSLNDVSSNTTPYGGRTSSRRSTSPSHLKLEQRDPSGESSSANDASLITKRQQHKQPNRDSSYDVNYEYSQEGAYDNFGVERRLVVVNKNGDRRRSKGGDGQDVQQQQQQLRETVGTGVEKVERAEVEQPWEMPKNHHVEGGRGSKDKKKRQQQRQQRQSTRARTSTFPGPTSTNLSVPWVLSPFQKHKSKSSPRGSSINALDSSSRKKEEGMEKKKKTGLNIPTRGGHQHQQHQQTRTASPVDLDEISVGSSSNSTAYKNDEDDTEGGYYSAPTEADLRQRSGNIGNGTVVRSLGSTGQNVLATNSRKCLDSERVLSQLGMDVREEDYCIEGEFGSRYDQRAGPKLNYHVHHKGQNGVTRTSDGTKQNKQQSRRRSSKDIASSKTKQRSGGNFKESMKKINTKARQTIGSIINKSDGDDSLDDALPSTDAIGSAAASPKRQQQQQQQQHRYPPSINNDANHPSTKVFPKVFSLLRGQHHSQKPAAAPVPQQIITITPSNSEDNDVAISQEEFHLIKRWQNARARREGYAFDYNDSVDDECDTLGADVDSEVAVNSADRKMMGNEDVMSITASSYSDSTAVMDNRRRPRHKTDYSF</sequence>
<dbReference type="RefSeq" id="XP_002295089.1">
    <property type="nucleotide sequence ID" value="XM_002295053.1"/>
</dbReference>
<feature type="compositionally biased region" description="Basic and acidic residues" evidence="1">
    <location>
        <begin position="424"/>
        <end position="433"/>
    </location>
</feature>
<feature type="compositionally biased region" description="Low complexity" evidence="1">
    <location>
        <begin position="43"/>
        <end position="54"/>
    </location>
</feature>
<feature type="compositionally biased region" description="Basic residues" evidence="1">
    <location>
        <begin position="178"/>
        <end position="188"/>
    </location>
</feature>
<feature type="region of interest" description="Disordered" evidence="1">
    <location>
        <begin position="310"/>
        <end position="502"/>
    </location>
</feature>
<feature type="compositionally biased region" description="Polar residues" evidence="1">
    <location>
        <begin position="412"/>
        <end position="423"/>
    </location>
</feature>
<feature type="compositionally biased region" description="Polar residues" evidence="1">
    <location>
        <begin position="674"/>
        <end position="683"/>
    </location>
</feature>
<feature type="compositionally biased region" description="Polar residues" evidence="1">
    <location>
        <begin position="387"/>
        <end position="396"/>
    </location>
</feature>
<proteinExistence type="predicted"/>
<accession>B8CFW5</accession>
<evidence type="ECO:0000313" key="3">
    <source>
        <dbReference type="Proteomes" id="UP000001449"/>
    </source>
</evidence>
<feature type="compositionally biased region" description="Polar residues" evidence="1">
    <location>
        <begin position="212"/>
        <end position="228"/>
    </location>
</feature>
<feature type="region of interest" description="Disordered" evidence="1">
    <location>
        <begin position="568"/>
        <end position="619"/>
    </location>
</feature>
<feature type="region of interest" description="Disordered" evidence="1">
    <location>
        <begin position="177"/>
        <end position="282"/>
    </location>
</feature>
<evidence type="ECO:0000256" key="1">
    <source>
        <dbReference type="SAM" id="MobiDB-lite"/>
    </source>
</evidence>
<dbReference type="AlphaFoldDB" id="B8CFW5"/>
<organism evidence="2 3">
    <name type="scientific">Thalassiosira pseudonana</name>
    <name type="common">Marine diatom</name>
    <name type="synonym">Cyclotella nana</name>
    <dbReference type="NCBI Taxonomy" id="35128"/>
    <lineage>
        <taxon>Eukaryota</taxon>
        <taxon>Sar</taxon>
        <taxon>Stramenopiles</taxon>
        <taxon>Ochrophyta</taxon>
        <taxon>Bacillariophyta</taxon>
        <taxon>Coscinodiscophyceae</taxon>
        <taxon>Thalassiosirophycidae</taxon>
        <taxon>Thalassiosirales</taxon>
        <taxon>Thalassiosiraceae</taxon>
        <taxon>Thalassiosira</taxon>
    </lineage>
</organism>
<feature type="region of interest" description="Disordered" evidence="1">
    <location>
        <begin position="631"/>
        <end position="684"/>
    </location>
</feature>
<protein>
    <submittedName>
        <fullName evidence="2">Uncharacterized protein</fullName>
    </submittedName>
</protein>
<feature type="region of interest" description="Disordered" evidence="1">
    <location>
        <begin position="1"/>
        <end position="74"/>
    </location>
</feature>
<keyword evidence="3" id="KW-1185">Reference proteome</keyword>
<dbReference type="PaxDb" id="35128-Thaps25779"/>
<feature type="compositionally biased region" description="Polar residues" evidence="1">
    <location>
        <begin position="576"/>
        <end position="590"/>
    </location>
</feature>
<name>B8CFW5_THAPS</name>
<dbReference type="InParanoid" id="B8CFW5"/>
<feature type="compositionally biased region" description="Polar residues" evidence="1">
    <location>
        <begin position="256"/>
        <end position="269"/>
    </location>
</feature>
<gene>
    <name evidence="2" type="ORF">THAPSDRAFT_25779</name>
</gene>
<evidence type="ECO:0000313" key="2">
    <source>
        <dbReference type="EMBL" id="EED87869.1"/>
    </source>
</evidence>
<feature type="compositionally biased region" description="Polar residues" evidence="1">
    <location>
        <begin position="599"/>
        <end position="610"/>
    </location>
</feature>
<feature type="compositionally biased region" description="Low complexity" evidence="1">
    <location>
        <begin position="229"/>
        <end position="245"/>
    </location>
</feature>
<reference evidence="2 3" key="1">
    <citation type="journal article" date="2004" name="Science">
        <title>The genome of the diatom Thalassiosira pseudonana: ecology, evolution, and metabolism.</title>
        <authorList>
            <person name="Armbrust E.V."/>
            <person name="Berges J.A."/>
            <person name="Bowler C."/>
            <person name="Green B.R."/>
            <person name="Martinez D."/>
            <person name="Putnam N.H."/>
            <person name="Zhou S."/>
            <person name="Allen A.E."/>
            <person name="Apt K.E."/>
            <person name="Bechner M."/>
            <person name="Brzezinski M.A."/>
            <person name="Chaal B.K."/>
            <person name="Chiovitti A."/>
            <person name="Davis A.K."/>
            <person name="Demarest M.S."/>
            <person name="Detter J.C."/>
            <person name="Glavina T."/>
            <person name="Goodstein D."/>
            <person name="Hadi M.Z."/>
            <person name="Hellsten U."/>
            <person name="Hildebrand M."/>
            <person name="Jenkins B.D."/>
            <person name="Jurka J."/>
            <person name="Kapitonov V.V."/>
            <person name="Kroger N."/>
            <person name="Lau W.W."/>
            <person name="Lane T.W."/>
            <person name="Larimer F.W."/>
            <person name="Lippmeier J.C."/>
            <person name="Lucas S."/>
            <person name="Medina M."/>
            <person name="Montsant A."/>
            <person name="Obornik M."/>
            <person name="Parker M.S."/>
            <person name="Palenik B."/>
            <person name="Pazour G.J."/>
            <person name="Richardson P.M."/>
            <person name="Rynearson T.A."/>
            <person name="Saito M.A."/>
            <person name="Schwartz D.C."/>
            <person name="Thamatrakoln K."/>
            <person name="Valentin K."/>
            <person name="Vardi A."/>
            <person name="Wilkerson F.P."/>
            <person name="Rokhsar D.S."/>
        </authorList>
    </citation>
    <scope>NUCLEOTIDE SEQUENCE [LARGE SCALE GENOMIC DNA]</scope>
    <source>
        <strain evidence="2 3">CCMP1335</strain>
    </source>
</reference>
<reference evidence="2 3" key="2">
    <citation type="journal article" date="2008" name="Nature">
        <title>The Phaeodactylum genome reveals the evolutionary history of diatom genomes.</title>
        <authorList>
            <person name="Bowler C."/>
            <person name="Allen A.E."/>
            <person name="Badger J.H."/>
            <person name="Grimwood J."/>
            <person name="Jabbari K."/>
            <person name="Kuo A."/>
            <person name="Maheswari U."/>
            <person name="Martens C."/>
            <person name="Maumus F."/>
            <person name="Otillar R.P."/>
            <person name="Rayko E."/>
            <person name="Salamov A."/>
            <person name="Vandepoele K."/>
            <person name="Beszteri B."/>
            <person name="Gruber A."/>
            <person name="Heijde M."/>
            <person name="Katinka M."/>
            <person name="Mock T."/>
            <person name="Valentin K."/>
            <person name="Verret F."/>
            <person name="Berges J.A."/>
            <person name="Brownlee C."/>
            <person name="Cadoret J.P."/>
            <person name="Chiovitti A."/>
            <person name="Choi C.J."/>
            <person name="Coesel S."/>
            <person name="De Martino A."/>
            <person name="Detter J.C."/>
            <person name="Durkin C."/>
            <person name="Falciatore A."/>
            <person name="Fournet J."/>
            <person name="Haruta M."/>
            <person name="Huysman M.J."/>
            <person name="Jenkins B.D."/>
            <person name="Jiroutova K."/>
            <person name="Jorgensen R.E."/>
            <person name="Joubert Y."/>
            <person name="Kaplan A."/>
            <person name="Kroger N."/>
            <person name="Kroth P.G."/>
            <person name="La Roche J."/>
            <person name="Lindquist E."/>
            <person name="Lommer M."/>
            <person name="Martin-Jezequel V."/>
            <person name="Lopez P.J."/>
            <person name="Lucas S."/>
            <person name="Mangogna M."/>
            <person name="McGinnis K."/>
            <person name="Medlin L.K."/>
            <person name="Montsant A."/>
            <person name="Oudot-Le Secq M.P."/>
            <person name="Napoli C."/>
            <person name="Obornik M."/>
            <person name="Parker M.S."/>
            <person name="Petit J.L."/>
            <person name="Porcel B.M."/>
            <person name="Poulsen N."/>
            <person name="Robison M."/>
            <person name="Rychlewski L."/>
            <person name="Rynearson T.A."/>
            <person name="Schmutz J."/>
            <person name="Shapiro H."/>
            <person name="Siaut M."/>
            <person name="Stanley M."/>
            <person name="Sussman M.R."/>
            <person name="Taylor A.R."/>
            <person name="Vardi A."/>
            <person name="von Dassow P."/>
            <person name="Vyverman W."/>
            <person name="Willis A."/>
            <person name="Wyrwicz L.S."/>
            <person name="Rokhsar D.S."/>
            <person name="Weissenbach J."/>
            <person name="Armbrust E.V."/>
            <person name="Green B.R."/>
            <person name="Van de Peer Y."/>
            <person name="Grigoriev I.V."/>
        </authorList>
    </citation>
    <scope>NUCLEOTIDE SEQUENCE [LARGE SCALE GENOMIC DNA]</scope>
    <source>
        <strain evidence="2 3">CCMP1335</strain>
    </source>
</reference>
<dbReference type="KEGG" id="tps:THAPSDRAFT_25779"/>
<feature type="region of interest" description="Disordered" evidence="1">
    <location>
        <begin position="123"/>
        <end position="144"/>
    </location>
</feature>
<dbReference type="Proteomes" id="UP000001449">
    <property type="component" value="Chromosome 22"/>
</dbReference>
<feature type="compositionally biased region" description="Basic and acidic residues" evidence="1">
    <location>
        <begin position="353"/>
        <end position="364"/>
    </location>
</feature>
<dbReference type="HOGENOM" id="CLU_346668_0_0_1"/>
<feature type="compositionally biased region" description="Basic and acidic residues" evidence="1">
    <location>
        <begin position="310"/>
        <end position="319"/>
    </location>
</feature>